<dbReference type="GO" id="GO:0006260">
    <property type="term" value="P:DNA replication"/>
    <property type="evidence" value="ECO:0007669"/>
    <property type="project" value="InterPro"/>
</dbReference>
<dbReference type="PANTHER" id="PTHR11630:SF48">
    <property type="entry name" value="DNA HELICASE MCM9"/>
    <property type="match status" value="1"/>
</dbReference>
<evidence type="ECO:0000256" key="14">
    <source>
        <dbReference type="ARBA" id="ARBA00047995"/>
    </source>
</evidence>
<dbReference type="InterPro" id="IPR041562">
    <property type="entry name" value="MCM_lid"/>
</dbReference>
<dbReference type="PROSITE" id="PS00847">
    <property type="entry name" value="MCM_1"/>
    <property type="match status" value="1"/>
</dbReference>
<keyword evidence="7" id="KW-0378">Hydrolase</keyword>
<dbReference type="Gene3D" id="3.30.1640.10">
    <property type="entry name" value="mini-chromosome maintenance (MCM) complex, chain A, domain 1"/>
    <property type="match status" value="1"/>
</dbReference>
<evidence type="ECO:0000256" key="9">
    <source>
        <dbReference type="ARBA" id="ARBA00022840"/>
    </source>
</evidence>
<dbReference type="PROSITE" id="PS50051">
    <property type="entry name" value="MCM_2"/>
    <property type="match status" value="1"/>
</dbReference>
<dbReference type="SUPFAM" id="SSF50249">
    <property type="entry name" value="Nucleic acid-binding proteins"/>
    <property type="match status" value="1"/>
</dbReference>
<dbReference type="SMART" id="SM00350">
    <property type="entry name" value="MCM"/>
    <property type="match status" value="1"/>
</dbReference>
<dbReference type="GO" id="GO:0017116">
    <property type="term" value="F:single-stranded DNA helicase activity"/>
    <property type="evidence" value="ECO:0007669"/>
    <property type="project" value="TreeGrafter"/>
</dbReference>
<evidence type="ECO:0000313" key="17">
    <source>
        <dbReference type="EMBL" id="CAE2297337.1"/>
    </source>
</evidence>
<accession>A0A6U5ZJU2</accession>
<comment type="subcellular location">
    <subcellularLocation>
        <location evidence="1">Nucleus</location>
    </subcellularLocation>
    <subcellularLocation>
        <location evidence="2">Plastid</location>
        <location evidence="2">Chloroplast</location>
    </subcellularLocation>
</comment>
<dbReference type="InterPro" id="IPR003593">
    <property type="entry name" value="AAA+_ATPase"/>
</dbReference>
<keyword evidence="8" id="KW-0347">Helicase</keyword>
<evidence type="ECO:0000256" key="5">
    <source>
        <dbReference type="ARBA" id="ARBA00022741"/>
    </source>
</evidence>
<dbReference type="FunFam" id="3.40.50.300:FF:000671">
    <property type="entry name" value="DNA helicase MCM9 isoform X1"/>
    <property type="match status" value="1"/>
</dbReference>
<keyword evidence="5 15" id="KW-0547">Nucleotide-binding</keyword>
<sequence>MVVYDHTAILPVEYVEAFSKFIEQTNLLMDRLDEILIELDDWRHYALDIALLDLLDFNQQLGTLLIHKPTLILPLFAEAIQQVAERRIQVSEDRYSMCIKKYIHPRLVVPPLCESVCKVNVSSIRSSDVGGVVSIRGTVVRAGTIKMLESEREYMCAKCQFKFKVYANLEHQNGNLVPPTACPSAGAKPCKSTTFNIVEGSRVCRDYQEIKIQEEVQKLSIGSIPRSIVVVLEDDLVDRCKPGDDVVITAIPTRRWKSLVKDVRPDIEMVLTANNIKVCNEEKARMNFSEEMSKQFESFWSSQSNRPLFARDHIIRSFCPMICGLYKVKLSLLLALIGGVPRSDTAGTRTRGESHCLIIGDPGLGKSQLLKYCAKLSPRAVHTTGIGTTSAGLTVTAQRDSGGEWVLEAGALVLADGGVCCIDEFDCIRESDRTAIHEAMEQQTISVAKAGLVCKLNTRCTVIAATNPRGKFDPDESATVNCALASPLLSRFDLVILLLDSQNEEWDRKVSSHILNGQSSTPGEESPLGRLWDFEKLQMYICWVKRSFKPHLTETSEKILVQYYKIQRGEGGRNAARTTVRMLESLVRLAQAHARLMMHTEVTEQDAIMAVSLLDSTSTLTDSATNCSNRMHAPFPDDPDAEYEIEAERIFRKLYPTDDFDAPPLSNFSNAAWPGFTRV</sequence>
<keyword evidence="10 15" id="KW-0238">DNA-binding</keyword>
<evidence type="ECO:0000256" key="10">
    <source>
        <dbReference type="ARBA" id="ARBA00023125"/>
    </source>
</evidence>
<organism evidence="18">
    <name type="scientific">Guillardia theta</name>
    <name type="common">Cryptophyte</name>
    <name type="synonym">Cryptomonas phi</name>
    <dbReference type="NCBI Taxonomy" id="55529"/>
    <lineage>
        <taxon>Eukaryota</taxon>
        <taxon>Cryptophyceae</taxon>
        <taxon>Pyrenomonadales</taxon>
        <taxon>Geminigeraceae</taxon>
        <taxon>Guillardia</taxon>
    </lineage>
</organism>
<evidence type="ECO:0000256" key="8">
    <source>
        <dbReference type="ARBA" id="ARBA00022806"/>
    </source>
</evidence>
<comment type="catalytic activity">
    <reaction evidence="14">
        <text>ATP + H2O = ADP + phosphate + H(+)</text>
        <dbReference type="Rhea" id="RHEA:13065"/>
        <dbReference type="ChEBI" id="CHEBI:15377"/>
        <dbReference type="ChEBI" id="CHEBI:15378"/>
        <dbReference type="ChEBI" id="CHEBI:30616"/>
        <dbReference type="ChEBI" id="CHEBI:43474"/>
        <dbReference type="ChEBI" id="CHEBI:456216"/>
        <dbReference type="EC" id="3.6.4.12"/>
    </reaction>
</comment>
<dbReference type="SUPFAM" id="SSF52540">
    <property type="entry name" value="P-loop containing nucleoside triphosphate hydrolases"/>
    <property type="match status" value="1"/>
</dbReference>
<keyword evidence="11" id="KW-0234">DNA repair</keyword>
<dbReference type="InterPro" id="IPR058768">
    <property type="entry name" value="MCM9_N"/>
</dbReference>
<evidence type="ECO:0000256" key="3">
    <source>
        <dbReference type="ARBA" id="ARBA00008010"/>
    </source>
</evidence>
<dbReference type="InterPro" id="IPR027417">
    <property type="entry name" value="P-loop_NTPase"/>
</dbReference>
<dbReference type="GO" id="GO:0000724">
    <property type="term" value="P:double-strand break repair via homologous recombination"/>
    <property type="evidence" value="ECO:0007669"/>
    <property type="project" value="TreeGrafter"/>
</dbReference>
<dbReference type="PANTHER" id="PTHR11630">
    <property type="entry name" value="DNA REPLICATION LICENSING FACTOR MCM FAMILY MEMBER"/>
    <property type="match status" value="1"/>
</dbReference>
<evidence type="ECO:0000256" key="13">
    <source>
        <dbReference type="ARBA" id="ARBA00042301"/>
    </source>
</evidence>
<dbReference type="Gene3D" id="2.20.28.10">
    <property type="match status" value="1"/>
</dbReference>
<evidence type="ECO:0000313" key="18">
    <source>
        <dbReference type="EMBL" id="CAE2297345.1"/>
    </source>
</evidence>
<dbReference type="Pfam" id="PF26066">
    <property type="entry name" value="MCM9_N"/>
    <property type="match status" value="1"/>
</dbReference>
<dbReference type="EMBL" id="HBKN01017914">
    <property type="protein sequence ID" value="CAE2297337.1"/>
    <property type="molecule type" value="Transcribed_RNA"/>
</dbReference>
<dbReference type="SMART" id="SM00382">
    <property type="entry name" value="AAA"/>
    <property type="match status" value="1"/>
</dbReference>
<feature type="domain" description="MCM C-terminal AAA(+) ATPase" evidence="16">
    <location>
        <begin position="310"/>
        <end position="514"/>
    </location>
</feature>
<dbReference type="Gene3D" id="2.40.50.140">
    <property type="entry name" value="Nucleic acid-binding proteins"/>
    <property type="match status" value="1"/>
</dbReference>
<keyword evidence="9 15" id="KW-0067">ATP-binding</keyword>
<reference evidence="18" key="1">
    <citation type="submission" date="2021-01" db="EMBL/GenBank/DDBJ databases">
        <authorList>
            <person name="Corre E."/>
            <person name="Pelletier E."/>
            <person name="Niang G."/>
            <person name="Scheremetjew M."/>
            <person name="Finn R."/>
            <person name="Kale V."/>
            <person name="Holt S."/>
            <person name="Cochrane G."/>
            <person name="Meng A."/>
            <person name="Brown T."/>
            <person name="Cohen L."/>
        </authorList>
    </citation>
    <scope>NUCLEOTIDE SEQUENCE</scope>
    <source>
        <strain evidence="18">CCMP 2712</strain>
    </source>
</reference>
<evidence type="ECO:0000259" key="16">
    <source>
        <dbReference type="PROSITE" id="PS50051"/>
    </source>
</evidence>
<dbReference type="InterPro" id="IPR012340">
    <property type="entry name" value="NA-bd_OB-fold"/>
</dbReference>
<dbReference type="Pfam" id="PF17855">
    <property type="entry name" value="MCM_lid"/>
    <property type="match status" value="1"/>
</dbReference>
<keyword evidence="6" id="KW-0227">DNA damage</keyword>
<evidence type="ECO:0000256" key="4">
    <source>
        <dbReference type="ARBA" id="ARBA00012551"/>
    </source>
</evidence>
<dbReference type="EMBL" id="HBKN01017916">
    <property type="protein sequence ID" value="CAE2297345.1"/>
    <property type="molecule type" value="Transcribed_RNA"/>
</dbReference>
<dbReference type="GO" id="GO:0042555">
    <property type="term" value="C:MCM complex"/>
    <property type="evidence" value="ECO:0007669"/>
    <property type="project" value="TreeGrafter"/>
</dbReference>
<dbReference type="InterPro" id="IPR031327">
    <property type="entry name" value="MCM"/>
</dbReference>
<dbReference type="GO" id="GO:0009507">
    <property type="term" value="C:chloroplast"/>
    <property type="evidence" value="ECO:0007669"/>
    <property type="project" value="UniProtKB-SubCell"/>
</dbReference>
<dbReference type="GO" id="GO:0005524">
    <property type="term" value="F:ATP binding"/>
    <property type="evidence" value="ECO:0007669"/>
    <property type="project" value="UniProtKB-KW"/>
</dbReference>
<dbReference type="InterPro" id="IPR018525">
    <property type="entry name" value="MCM_CS"/>
</dbReference>
<evidence type="ECO:0000256" key="6">
    <source>
        <dbReference type="ARBA" id="ARBA00022763"/>
    </source>
</evidence>
<dbReference type="InterPro" id="IPR001208">
    <property type="entry name" value="MCM_dom"/>
</dbReference>
<keyword evidence="12" id="KW-0539">Nucleus</keyword>
<evidence type="ECO:0000256" key="1">
    <source>
        <dbReference type="ARBA" id="ARBA00004123"/>
    </source>
</evidence>
<dbReference type="EC" id="3.6.4.12" evidence="4"/>
<dbReference type="InterPro" id="IPR033762">
    <property type="entry name" value="MCM_OB"/>
</dbReference>
<evidence type="ECO:0000256" key="7">
    <source>
        <dbReference type="ARBA" id="ARBA00022801"/>
    </source>
</evidence>
<gene>
    <name evidence="17" type="ORF">GTHE00462_LOCUS14116</name>
    <name evidence="18" type="ORF">GTHE00462_LOCUS14118</name>
</gene>
<name>A0A6U5ZJU2_GUITH</name>
<evidence type="ECO:0000256" key="12">
    <source>
        <dbReference type="ARBA" id="ARBA00023242"/>
    </source>
</evidence>
<protein>
    <recommendedName>
        <fullName evidence="4">DNA helicase</fullName>
        <ecNumber evidence="4">3.6.4.12</ecNumber>
    </recommendedName>
    <alternativeName>
        <fullName evidence="13">Minichromosome maintenance 9</fullName>
    </alternativeName>
</protein>
<evidence type="ECO:0000256" key="11">
    <source>
        <dbReference type="ARBA" id="ARBA00023204"/>
    </source>
</evidence>
<dbReference type="GO" id="GO:0003697">
    <property type="term" value="F:single-stranded DNA binding"/>
    <property type="evidence" value="ECO:0007669"/>
    <property type="project" value="TreeGrafter"/>
</dbReference>
<dbReference type="Pfam" id="PF17207">
    <property type="entry name" value="MCM_OB"/>
    <property type="match status" value="1"/>
</dbReference>
<dbReference type="AlphaFoldDB" id="A0A6U5ZJU2"/>
<dbReference type="GO" id="GO:0005634">
    <property type="term" value="C:nucleus"/>
    <property type="evidence" value="ECO:0007669"/>
    <property type="project" value="UniProtKB-SubCell"/>
</dbReference>
<dbReference type="Gene3D" id="3.40.50.300">
    <property type="entry name" value="P-loop containing nucleotide triphosphate hydrolases"/>
    <property type="match status" value="1"/>
</dbReference>
<dbReference type="GO" id="GO:0016787">
    <property type="term" value="F:hydrolase activity"/>
    <property type="evidence" value="ECO:0007669"/>
    <property type="project" value="UniProtKB-KW"/>
</dbReference>
<dbReference type="Pfam" id="PF00493">
    <property type="entry name" value="MCM"/>
    <property type="match status" value="1"/>
</dbReference>
<proteinExistence type="inferred from homology"/>
<comment type="similarity">
    <text evidence="3 15">Belongs to the MCM family.</text>
</comment>
<evidence type="ECO:0000256" key="15">
    <source>
        <dbReference type="RuleBase" id="RU004070"/>
    </source>
</evidence>
<dbReference type="PRINTS" id="PR01657">
    <property type="entry name" value="MCMFAMILY"/>
</dbReference>
<evidence type="ECO:0000256" key="2">
    <source>
        <dbReference type="ARBA" id="ARBA00004229"/>
    </source>
</evidence>